<dbReference type="OrthoDB" id="408631at2759"/>
<dbReference type="Pfam" id="PF07859">
    <property type="entry name" value="Abhydrolase_3"/>
    <property type="match status" value="1"/>
</dbReference>
<dbReference type="PANTHER" id="PTHR48081">
    <property type="entry name" value="AB HYDROLASE SUPERFAMILY PROTEIN C4A8.06C"/>
    <property type="match status" value="1"/>
</dbReference>
<dbReference type="RefSeq" id="XP_008088346.1">
    <property type="nucleotide sequence ID" value="XM_008090155.1"/>
</dbReference>
<keyword evidence="1 3" id="KW-0378">Hydrolase</keyword>
<dbReference type="Proteomes" id="UP000016922">
    <property type="component" value="Unassembled WGS sequence"/>
</dbReference>
<dbReference type="PANTHER" id="PTHR48081:SF8">
    <property type="entry name" value="ALPHA_BETA HYDROLASE FOLD-3 DOMAIN-CONTAINING PROTEIN-RELATED"/>
    <property type="match status" value="1"/>
</dbReference>
<dbReference type="InterPro" id="IPR029058">
    <property type="entry name" value="AB_hydrolase_fold"/>
</dbReference>
<dbReference type="OMA" id="DHEDAAC"/>
<dbReference type="GO" id="GO:0016787">
    <property type="term" value="F:hydrolase activity"/>
    <property type="evidence" value="ECO:0007669"/>
    <property type="project" value="UniProtKB-KW"/>
</dbReference>
<evidence type="ECO:0000313" key="3">
    <source>
        <dbReference type="EMBL" id="EPE24258.1"/>
    </source>
</evidence>
<evidence type="ECO:0000313" key="4">
    <source>
        <dbReference type="Proteomes" id="UP000016922"/>
    </source>
</evidence>
<gene>
    <name evidence="3" type="ORF">GLAREA_08109</name>
</gene>
<organism evidence="3 4">
    <name type="scientific">Glarea lozoyensis (strain ATCC 20868 / MF5171)</name>
    <dbReference type="NCBI Taxonomy" id="1116229"/>
    <lineage>
        <taxon>Eukaryota</taxon>
        <taxon>Fungi</taxon>
        <taxon>Dikarya</taxon>
        <taxon>Ascomycota</taxon>
        <taxon>Pezizomycotina</taxon>
        <taxon>Leotiomycetes</taxon>
        <taxon>Helotiales</taxon>
        <taxon>Helotiaceae</taxon>
        <taxon>Glarea</taxon>
    </lineage>
</organism>
<accession>S3DC68</accession>
<dbReference type="AlphaFoldDB" id="S3DC68"/>
<proteinExistence type="predicted"/>
<evidence type="ECO:0000259" key="2">
    <source>
        <dbReference type="Pfam" id="PF07859"/>
    </source>
</evidence>
<dbReference type="Gene3D" id="3.40.50.1820">
    <property type="entry name" value="alpha/beta hydrolase"/>
    <property type="match status" value="1"/>
</dbReference>
<dbReference type="InterPro" id="IPR013094">
    <property type="entry name" value="AB_hydrolase_3"/>
</dbReference>
<evidence type="ECO:0000256" key="1">
    <source>
        <dbReference type="ARBA" id="ARBA00022801"/>
    </source>
</evidence>
<dbReference type="SUPFAM" id="SSF53474">
    <property type="entry name" value="alpha/beta-Hydrolases"/>
    <property type="match status" value="1"/>
</dbReference>
<protein>
    <submittedName>
        <fullName evidence="3">Alpha/beta-Hydrolase</fullName>
    </submittedName>
</protein>
<dbReference type="KEGG" id="glz:GLAREA_08109"/>
<dbReference type="InterPro" id="IPR050300">
    <property type="entry name" value="GDXG_lipolytic_enzyme"/>
</dbReference>
<dbReference type="GeneID" id="19467159"/>
<name>S3DC68_GLAL2</name>
<sequence>MPDNEGFAQPWLDFESQLGTRLLLRASTPAEADAQYLSMAPLLISKLTFPPPDASVDTHDQTLPSGPKIRIYTPKTYVPGSKPACVFYHGGGWAMGDLEGEDAVCRRIARDSEIVVVSVDYRLAPKHPYPAGLDDCVEAYEWCLSNSEFLKTKEGKIVTCGTSAGANLALSTALRLIDSGKGGSVAGVVAVVPVTVAQEVVPERFRDKYRSYEEHAEHTVNTKMAMEMFFDAYGGDPKDPYVSPMLHTKIKELPRVYMAVCGQDTLRDDGRLMKEVLDENGVSNRYEEYEGYPHWFWVYPSEHLKEPVEKFFSNLKKGFEFVLEK</sequence>
<dbReference type="eggNOG" id="KOG1515">
    <property type="taxonomic scope" value="Eukaryota"/>
</dbReference>
<keyword evidence="4" id="KW-1185">Reference proteome</keyword>
<dbReference type="STRING" id="1116229.S3DC68"/>
<dbReference type="EMBL" id="KE145373">
    <property type="protein sequence ID" value="EPE24258.1"/>
    <property type="molecule type" value="Genomic_DNA"/>
</dbReference>
<reference evidence="3 4" key="1">
    <citation type="journal article" date="2013" name="BMC Genomics">
        <title>Genomics-driven discovery of the pneumocandin biosynthetic gene cluster in the fungus Glarea lozoyensis.</title>
        <authorList>
            <person name="Chen L."/>
            <person name="Yue Q."/>
            <person name="Zhang X."/>
            <person name="Xiang M."/>
            <person name="Wang C."/>
            <person name="Li S."/>
            <person name="Che Y."/>
            <person name="Ortiz-Lopez F.J."/>
            <person name="Bills G.F."/>
            <person name="Liu X."/>
            <person name="An Z."/>
        </authorList>
    </citation>
    <scope>NUCLEOTIDE SEQUENCE [LARGE SCALE GENOMIC DNA]</scope>
    <source>
        <strain evidence="4">ATCC 20868 / MF5171</strain>
    </source>
</reference>
<feature type="domain" description="Alpha/beta hydrolase fold-3" evidence="2">
    <location>
        <begin position="86"/>
        <end position="297"/>
    </location>
</feature>
<dbReference type="HOGENOM" id="CLU_012494_6_3_1"/>